<dbReference type="EMBL" id="CP111025">
    <property type="protein sequence ID" value="WAR26701.1"/>
    <property type="molecule type" value="Genomic_DNA"/>
</dbReference>
<accession>A0ABY7FWB4</accession>
<dbReference type="EMBL" id="CP111025">
    <property type="protein sequence ID" value="WAR26488.1"/>
    <property type="molecule type" value="Genomic_DNA"/>
</dbReference>
<organism evidence="1 3">
    <name type="scientific">Mya arenaria</name>
    <name type="common">Soft-shell clam</name>
    <dbReference type="NCBI Taxonomy" id="6604"/>
    <lineage>
        <taxon>Eukaryota</taxon>
        <taxon>Metazoa</taxon>
        <taxon>Spiralia</taxon>
        <taxon>Lophotrochozoa</taxon>
        <taxon>Mollusca</taxon>
        <taxon>Bivalvia</taxon>
        <taxon>Autobranchia</taxon>
        <taxon>Heteroconchia</taxon>
        <taxon>Euheterodonta</taxon>
        <taxon>Imparidentia</taxon>
        <taxon>Neoheterodontei</taxon>
        <taxon>Myida</taxon>
        <taxon>Myoidea</taxon>
        <taxon>Myidae</taxon>
        <taxon>Mya</taxon>
    </lineage>
</organism>
<dbReference type="Proteomes" id="UP001164746">
    <property type="component" value="Chromosome 14"/>
</dbReference>
<protein>
    <submittedName>
        <fullName evidence="1">Uncharacterized protein</fullName>
    </submittedName>
</protein>
<gene>
    <name evidence="1" type="ORF">MAR_012192</name>
    <name evidence="2" type="ORF">MAR_012405</name>
</gene>
<sequence>RHSMRRFCTSGLHIAKVSKKPEVLTMDMLSPERLNQSVAVDEEGTRIADFRVLDLLNADTEQWQVRAS</sequence>
<evidence type="ECO:0000313" key="3">
    <source>
        <dbReference type="Proteomes" id="UP001164746"/>
    </source>
</evidence>
<feature type="non-terminal residue" evidence="1">
    <location>
        <position position="1"/>
    </location>
</feature>
<name>A0ABY7FWB4_MYAAR</name>
<proteinExistence type="predicted"/>
<reference evidence="1" key="1">
    <citation type="submission" date="2022-11" db="EMBL/GenBank/DDBJ databases">
        <title>Centuries of genome instability and evolution in soft-shell clam transmissible cancer (bioRxiv).</title>
        <authorList>
            <person name="Hart S.F.M."/>
            <person name="Yonemitsu M.A."/>
            <person name="Giersch R.M."/>
            <person name="Beal B.F."/>
            <person name="Arriagada G."/>
            <person name="Davis B.W."/>
            <person name="Ostrander E.A."/>
            <person name="Goff S.P."/>
            <person name="Metzger M.J."/>
        </authorList>
    </citation>
    <scope>NUCLEOTIDE SEQUENCE</scope>
    <source>
        <strain evidence="1">MELC-2E11</strain>
        <tissue evidence="1">Siphon/mantle</tissue>
    </source>
</reference>
<evidence type="ECO:0000313" key="2">
    <source>
        <dbReference type="EMBL" id="WAR26701.1"/>
    </source>
</evidence>
<keyword evidence="3" id="KW-1185">Reference proteome</keyword>
<evidence type="ECO:0000313" key="1">
    <source>
        <dbReference type="EMBL" id="WAR26488.1"/>
    </source>
</evidence>